<dbReference type="AlphaFoldDB" id="A0A9P8EHW8"/>
<evidence type="ECO:0000313" key="1">
    <source>
        <dbReference type="EMBL" id="KAG9690083.1"/>
    </source>
</evidence>
<feature type="non-terminal residue" evidence="1">
    <location>
        <position position="87"/>
    </location>
</feature>
<comment type="caution">
    <text evidence="1">The sequence shown here is derived from an EMBL/GenBank/DDBJ whole genome shotgun (WGS) entry which is preliminary data.</text>
</comment>
<dbReference type="Proteomes" id="UP000779574">
    <property type="component" value="Unassembled WGS sequence"/>
</dbReference>
<accession>A0A9P8EHW8</accession>
<organism evidence="1 2">
    <name type="scientific">Aureobasidium melanogenum</name>
    <name type="common">Aureobasidium pullulans var. melanogenum</name>
    <dbReference type="NCBI Taxonomy" id="46634"/>
    <lineage>
        <taxon>Eukaryota</taxon>
        <taxon>Fungi</taxon>
        <taxon>Dikarya</taxon>
        <taxon>Ascomycota</taxon>
        <taxon>Pezizomycotina</taxon>
        <taxon>Dothideomycetes</taxon>
        <taxon>Dothideomycetidae</taxon>
        <taxon>Dothideales</taxon>
        <taxon>Saccotheciaceae</taxon>
        <taxon>Aureobasidium</taxon>
    </lineage>
</organism>
<reference evidence="1" key="2">
    <citation type="submission" date="2021-08" db="EMBL/GenBank/DDBJ databases">
        <authorList>
            <person name="Gostincar C."/>
            <person name="Sun X."/>
            <person name="Song Z."/>
            <person name="Gunde-Cimerman N."/>
        </authorList>
    </citation>
    <scope>NUCLEOTIDE SEQUENCE</scope>
    <source>
        <strain evidence="1">EXF-9911</strain>
    </source>
</reference>
<gene>
    <name evidence="1" type="ORF">KCU76_g8420</name>
</gene>
<name>A0A9P8EHW8_AURME</name>
<protein>
    <submittedName>
        <fullName evidence="1">Uncharacterized protein</fullName>
    </submittedName>
</protein>
<reference evidence="1" key="1">
    <citation type="journal article" date="2021" name="J Fungi (Basel)">
        <title>Virulence traits and population genomics of the black yeast Aureobasidium melanogenum.</title>
        <authorList>
            <person name="Cernosa A."/>
            <person name="Sun X."/>
            <person name="Gostincar C."/>
            <person name="Fang C."/>
            <person name="Gunde-Cimerman N."/>
            <person name="Song Z."/>
        </authorList>
    </citation>
    <scope>NUCLEOTIDE SEQUENCE</scope>
    <source>
        <strain evidence="1">EXF-9911</strain>
    </source>
</reference>
<proteinExistence type="predicted"/>
<sequence length="87" mass="9934">MSVNTFLRRHGFPLDSVKDSPYHNFIIAGWHNPSFFGLVHLSYWYARINDFHVANSETLFAFGQIARGFGNQFAVSCILEQILDIGI</sequence>
<dbReference type="EMBL" id="JAHFXF010000323">
    <property type="protein sequence ID" value="KAG9690083.1"/>
    <property type="molecule type" value="Genomic_DNA"/>
</dbReference>
<evidence type="ECO:0000313" key="2">
    <source>
        <dbReference type="Proteomes" id="UP000779574"/>
    </source>
</evidence>